<proteinExistence type="inferred from homology"/>
<dbReference type="EMBL" id="BSTX01000003">
    <property type="protein sequence ID" value="GLZ79512.1"/>
    <property type="molecule type" value="Genomic_DNA"/>
</dbReference>
<evidence type="ECO:0000256" key="7">
    <source>
        <dbReference type="ARBA" id="ARBA00023004"/>
    </source>
</evidence>
<dbReference type="Pfam" id="PF04261">
    <property type="entry name" value="Dyp_perox_N"/>
    <property type="match status" value="1"/>
</dbReference>
<organism evidence="12 13">
    <name type="scientific">Actinorhabdospora filicis</name>
    <dbReference type="NCBI Taxonomy" id="1785913"/>
    <lineage>
        <taxon>Bacteria</taxon>
        <taxon>Bacillati</taxon>
        <taxon>Actinomycetota</taxon>
        <taxon>Actinomycetes</taxon>
        <taxon>Micromonosporales</taxon>
        <taxon>Micromonosporaceae</taxon>
        <taxon>Actinorhabdospora</taxon>
    </lineage>
</organism>
<dbReference type="InterPro" id="IPR048327">
    <property type="entry name" value="Dyp_perox_N"/>
</dbReference>
<evidence type="ECO:0000259" key="10">
    <source>
        <dbReference type="Pfam" id="PF04261"/>
    </source>
</evidence>
<keyword evidence="4" id="KW-0479">Metal-binding</keyword>
<evidence type="ECO:0000256" key="1">
    <source>
        <dbReference type="ARBA" id="ARBA00001970"/>
    </source>
</evidence>
<dbReference type="InterPro" id="IPR006311">
    <property type="entry name" value="TAT_signal"/>
</dbReference>
<accession>A0A9W6SP49</accession>
<evidence type="ECO:0000313" key="12">
    <source>
        <dbReference type="EMBL" id="GLZ79512.1"/>
    </source>
</evidence>
<feature type="region of interest" description="Disordered" evidence="9">
    <location>
        <begin position="194"/>
        <end position="215"/>
    </location>
</feature>
<dbReference type="PROSITE" id="PS51318">
    <property type="entry name" value="TAT"/>
    <property type="match status" value="1"/>
</dbReference>
<dbReference type="PROSITE" id="PS51404">
    <property type="entry name" value="DYP_PEROXIDASE"/>
    <property type="match status" value="1"/>
</dbReference>
<dbReference type="AlphaFoldDB" id="A0A9W6SP49"/>
<dbReference type="GO" id="GO:0004601">
    <property type="term" value="F:peroxidase activity"/>
    <property type="evidence" value="ECO:0007669"/>
    <property type="project" value="UniProtKB-KW"/>
</dbReference>
<keyword evidence="3" id="KW-0349">Heme</keyword>
<protein>
    <submittedName>
        <fullName evidence="12">Peroxidase</fullName>
    </submittedName>
</protein>
<dbReference type="Pfam" id="PF20628">
    <property type="entry name" value="Dyp_perox_C"/>
    <property type="match status" value="1"/>
</dbReference>
<keyword evidence="7" id="KW-0408">Iron</keyword>
<dbReference type="InterPro" id="IPR048328">
    <property type="entry name" value="Dyp_perox_C"/>
</dbReference>
<dbReference type="NCBIfam" id="TIGR01413">
    <property type="entry name" value="Dyp_perox_fam"/>
    <property type="match status" value="1"/>
</dbReference>
<evidence type="ECO:0000313" key="13">
    <source>
        <dbReference type="Proteomes" id="UP001165079"/>
    </source>
</evidence>
<name>A0A9W6SP49_9ACTN</name>
<gene>
    <name evidence="12" type="ORF">Afil01_43190</name>
</gene>
<dbReference type="PANTHER" id="PTHR30521:SF4">
    <property type="entry name" value="DEFERROCHELATASE"/>
    <property type="match status" value="1"/>
</dbReference>
<dbReference type="Proteomes" id="UP001165079">
    <property type="component" value="Unassembled WGS sequence"/>
</dbReference>
<keyword evidence="6" id="KW-0560">Oxidoreductase</keyword>
<evidence type="ECO:0000256" key="4">
    <source>
        <dbReference type="ARBA" id="ARBA00022723"/>
    </source>
</evidence>
<dbReference type="GO" id="GO:0020037">
    <property type="term" value="F:heme binding"/>
    <property type="evidence" value="ECO:0007669"/>
    <property type="project" value="InterPro"/>
</dbReference>
<dbReference type="GO" id="GO:0046872">
    <property type="term" value="F:metal ion binding"/>
    <property type="evidence" value="ECO:0007669"/>
    <property type="project" value="UniProtKB-KW"/>
</dbReference>
<sequence length="388" mass="41269">MSGGISRRGALSRAVLLGGAAGLTAGAGGTALALYRKPPAETPAPVTVEPFHGPHQAGVATPPQAHALLLALDLREGVDRDALARMMRLLSDDAARLTQARPALADTEPELATAARLTVTFGFGPGLYRAARLDAPVAPLPAFAIDRLEARWSGGDLLLQLCADDALLLAHAQRMLVKDARAFATVRWTQRGFRRAPGTSGTQRNVLGQLDGTGNPVPGAPGFDTALWRPDGGTTLVVRRIRAELDAWDAVDRPVKEMAVGRRLDTGAPLTGTNEFDTPDFDKRDGLGLPVIHPDSHVRLATIGDPARKILRRPYNYDDGPRPDGSPDTGLIFASYQADVERQFTPIQKALAERDLLNKWITPIGSAVFAVPPGCEPGGWIGRGLLGQ</sequence>
<keyword evidence="13" id="KW-1185">Reference proteome</keyword>
<dbReference type="InterPro" id="IPR011008">
    <property type="entry name" value="Dimeric_a/b-barrel"/>
</dbReference>
<dbReference type="GO" id="GO:0005829">
    <property type="term" value="C:cytosol"/>
    <property type="evidence" value="ECO:0007669"/>
    <property type="project" value="TreeGrafter"/>
</dbReference>
<evidence type="ECO:0000256" key="9">
    <source>
        <dbReference type="SAM" id="MobiDB-lite"/>
    </source>
</evidence>
<evidence type="ECO:0000256" key="3">
    <source>
        <dbReference type="ARBA" id="ARBA00022617"/>
    </source>
</evidence>
<feature type="domain" description="Dyp-type peroxidase N-terminal" evidence="10">
    <location>
        <begin position="56"/>
        <end position="194"/>
    </location>
</feature>
<feature type="domain" description="Dyp-type peroxidase C-terminal" evidence="11">
    <location>
        <begin position="202"/>
        <end position="375"/>
    </location>
</feature>
<comment type="cofactor">
    <cofactor evidence="1">
        <name>heme b</name>
        <dbReference type="ChEBI" id="CHEBI:60344"/>
    </cofactor>
</comment>
<evidence type="ECO:0000256" key="6">
    <source>
        <dbReference type="ARBA" id="ARBA00023002"/>
    </source>
</evidence>
<evidence type="ECO:0000256" key="5">
    <source>
        <dbReference type="ARBA" id="ARBA00022729"/>
    </source>
</evidence>
<comment type="caution">
    <text evidence="12">The sequence shown here is derived from an EMBL/GenBank/DDBJ whole genome shotgun (WGS) entry which is preliminary data.</text>
</comment>
<reference evidence="12" key="1">
    <citation type="submission" date="2023-03" db="EMBL/GenBank/DDBJ databases">
        <title>Actinorhabdospora filicis NBRC 111898.</title>
        <authorList>
            <person name="Ichikawa N."/>
            <person name="Sato H."/>
            <person name="Tonouchi N."/>
        </authorList>
    </citation>
    <scope>NUCLEOTIDE SEQUENCE</scope>
    <source>
        <strain evidence="12">NBRC 111898</strain>
    </source>
</reference>
<dbReference type="PANTHER" id="PTHR30521">
    <property type="entry name" value="DEFERROCHELATASE/PEROXIDASE"/>
    <property type="match status" value="1"/>
</dbReference>
<keyword evidence="2 12" id="KW-0575">Peroxidase</keyword>
<evidence type="ECO:0000256" key="8">
    <source>
        <dbReference type="ARBA" id="ARBA00025737"/>
    </source>
</evidence>
<keyword evidence="5" id="KW-0732">Signal</keyword>
<evidence type="ECO:0000256" key="2">
    <source>
        <dbReference type="ARBA" id="ARBA00022559"/>
    </source>
</evidence>
<dbReference type="SUPFAM" id="SSF54909">
    <property type="entry name" value="Dimeric alpha+beta barrel"/>
    <property type="match status" value="1"/>
</dbReference>
<evidence type="ECO:0000259" key="11">
    <source>
        <dbReference type="Pfam" id="PF20628"/>
    </source>
</evidence>
<comment type="similarity">
    <text evidence="8">Belongs to the DyP-type peroxidase family.</text>
</comment>
<dbReference type="InterPro" id="IPR006314">
    <property type="entry name" value="Dyp_peroxidase"/>
</dbReference>